<evidence type="ECO:0000259" key="3">
    <source>
        <dbReference type="Pfam" id="PF02678"/>
    </source>
</evidence>
<evidence type="ECO:0000313" key="5">
    <source>
        <dbReference type="Proteomes" id="UP000494329"/>
    </source>
</evidence>
<dbReference type="InterPro" id="IPR012093">
    <property type="entry name" value="Pirin"/>
</dbReference>
<feature type="domain" description="Pirin N-terminal" evidence="3">
    <location>
        <begin position="36"/>
        <end position="108"/>
    </location>
</feature>
<evidence type="ECO:0000256" key="2">
    <source>
        <dbReference type="RuleBase" id="RU003457"/>
    </source>
</evidence>
<dbReference type="InterPro" id="IPR014710">
    <property type="entry name" value="RmlC-like_jellyroll"/>
</dbReference>
<dbReference type="Pfam" id="PF02678">
    <property type="entry name" value="Pirin"/>
    <property type="match status" value="1"/>
</dbReference>
<sequence length="303" mass="32878">MTMNLQNEMQHRQRAIATRTKGRTNGPVTQLVSPSDLGQSLKPFVMLARYAVAESATFIYPLHPHSGIASLAMIVEGTLSCVDSNGKPKTLQRGAVELLVAGRGIWHGGPVNTIGSTCCYLMWLALPPEYELAEPSETFLDVQQTPAEGAARVLLGRLNGTESAWATPVPATCLYVELREGDSWRYDPPDGHDVLWVVVCSGSLGAGQTIDAGELVIFERSFASVQFVARSDCSFMLGSAPFSPHDIVESHSSVHTSAAAMRRAEDEITSLGEQLNAQGRLSAEQWESAMQKMRSRRKETGVC</sequence>
<dbReference type="SUPFAM" id="SSF51182">
    <property type="entry name" value="RmlC-like cupins"/>
    <property type="match status" value="1"/>
</dbReference>
<dbReference type="Proteomes" id="UP000494329">
    <property type="component" value="Unassembled WGS sequence"/>
</dbReference>
<reference evidence="4 5" key="1">
    <citation type="submission" date="2020-04" db="EMBL/GenBank/DDBJ databases">
        <authorList>
            <person name="De Canck E."/>
        </authorList>
    </citation>
    <scope>NUCLEOTIDE SEQUENCE [LARGE SCALE GENOMIC DNA]</scope>
    <source>
        <strain evidence="4 5">LMG 29739</strain>
    </source>
</reference>
<comment type="similarity">
    <text evidence="1 2">Belongs to the pirin family.</text>
</comment>
<dbReference type="InterPro" id="IPR003829">
    <property type="entry name" value="Pirin_N_dom"/>
</dbReference>
<dbReference type="InterPro" id="IPR011051">
    <property type="entry name" value="RmlC_Cupin_sf"/>
</dbReference>
<dbReference type="Gene3D" id="2.60.120.10">
    <property type="entry name" value="Jelly Rolls"/>
    <property type="match status" value="1"/>
</dbReference>
<gene>
    <name evidence="4" type="ORF">LMG29739_00071</name>
</gene>
<dbReference type="EMBL" id="CADIKF010000001">
    <property type="protein sequence ID" value="CAB3745980.1"/>
    <property type="molecule type" value="Genomic_DNA"/>
</dbReference>
<keyword evidence="5" id="KW-1185">Reference proteome</keyword>
<protein>
    <recommendedName>
        <fullName evidence="3">Pirin N-terminal domain-containing protein</fullName>
    </recommendedName>
</protein>
<organism evidence="4 5">
    <name type="scientific">Paraburkholderia solisilvae</name>
    <dbReference type="NCBI Taxonomy" id="624376"/>
    <lineage>
        <taxon>Bacteria</taxon>
        <taxon>Pseudomonadati</taxon>
        <taxon>Pseudomonadota</taxon>
        <taxon>Betaproteobacteria</taxon>
        <taxon>Burkholderiales</taxon>
        <taxon>Burkholderiaceae</taxon>
        <taxon>Paraburkholderia</taxon>
    </lineage>
</organism>
<proteinExistence type="inferred from homology"/>
<accession>A0A6J5CV22</accession>
<evidence type="ECO:0000313" key="4">
    <source>
        <dbReference type="EMBL" id="CAB3745980.1"/>
    </source>
</evidence>
<dbReference type="AlphaFoldDB" id="A0A6J5CV22"/>
<dbReference type="RefSeq" id="WP_377700757.1">
    <property type="nucleotide sequence ID" value="NZ_JBHLTY010000044.1"/>
</dbReference>
<dbReference type="PANTHER" id="PTHR13903:SF8">
    <property type="entry name" value="PIRIN"/>
    <property type="match status" value="1"/>
</dbReference>
<dbReference type="PANTHER" id="PTHR13903">
    <property type="entry name" value="PIRIN-RELATED"/>
    <property type="match status" value="1"/>
</dbReference>
<evidence type="ECO:0000256" key="1">
    <source>
        <dbReference type="ARBA" id="ARBA00008416"/>
    </source>
</evidence>
<dbReference type="PIRSF" id="PIRSF006232">
    <property type="entry name" value="Pirin"/>
    <property type="match status" value="1"/>
</dbReference>
<name>A0A6J5CV22_9BURK</name>